<gene>
    <name evidence="3" type="ORF">Cni_G03794</name>
</gene>
<evidence type="ECO:0000313" key="3">
    <source>
        <dbReference type="EMBL" id="WOK95087.1"/>
    </source>
</evidence>
<evidence type="ECO:0000313" key="4">
    <source>
        <dbReference type="Proteomes" id="UP001327560"/>
    </source>
</evidence>
<dbReference type="PANTHER" id="PTHR35513">
    <property type="entry name" value="OS02G0158600 PROTEIN"/>
    <property type="match status" value="1"/>
</dbReference>
<evidence type="ECO:0000259" key="2">
    <source>
        <dbReference type="Pfam" id="PF25017"/>
    </source>
</evidence>
<sequence>MDDMDTDSPAGDRRATAGGNAPGVFLPPPPATAEPTAAAAGDANGPDNTWSLLAMARQLVDQGKPSLALQAVLMAMRSGGGEQAVLETLQRARELYRNRLQANVAADQLASLFAECAIAEARPIRSNNPPQFHATGPPTILLDSDESSILALSGRKQIMLDAFADGSSFVCLQCGGLVSNQRKDEHLAYWCG</sequence>
<keyword evidence="4" id="KW-1185">Reference proteome</keyword>
<dbReference type="Pfam" id="PF25017">
    <property type="entry name" value="zf-C2HC_3"/>
    <property type="match status" value="1"/>
</dbReference>
<organism evidence="3 4">
    <name type="scientific">Canna indica</name>
    <name type="common">Indian-shot</name>
    <dbReference type="NCBI Taxonomy" id="4628"/>
    <lineage>
        <taxon>Eukaryota</taxon>
        <taxon>Viridiplantae</taxon>
        <taxon>Streptophyta</taxon>
        <taxon>Embryophyta</taxon>
        <taxon>Tracheophyta</taxon>
        <taxon>Spermatophyta</taxon>
        <taxon>Magnoliopsida</taxon>
        <taxon>Liliopsida</taxon>
        <taxon>Zingiberales</taxon>
        <taxon>Cannaceae</taxon>
        <taxon>Canna</taxon>
    </lineage>
</organism>
<accession>A0AAQ3JUC6</accession>
<feature type="compositionally biased region" description="Low complexity" evidence="1">
    <location>
        <begin position="33"/>
        <end position="44"/>
    </location>
</feature>
<reference evidence="3 4" key="1">
    <citation type="submission" date="2023-10" db="EMBL/GenBank/DDBJ databases">
        <title>Chromosome-scale genome assembly provides insights into flower coloration mechanisms of Canna indica.</title>
        <authorList>
            <person name="Li C."/>
        </authorList>
    </citation>
    <scope>NUCLEOTIDE SEQUENCE [LARGE SCALE GENOMIC DNA]</scope>
    <source>
        <tissue evidence="3">Flower</tissue>
    </source>
</reference>
<protein>
    <recommendedName>
        <fullName evidence="2">C2HC zinc finger plants domain-containing protein</fullName>
    </recommendedName>
</protein>
<evidence type="ECO:0000256" key="1">
    <source>
        <dbReference type="SAM" id="MobiDB-lite"/>
    </source>
</evidence>
<dbReference type="Proteomes" id="UP001327560">
    <property type="component" value="Chromosome 1"/>
</dbReference>
<name>A0AAQ3JUC6_9LILI</name>
<feature type="region of interest" description="Disordered" evidence="1">
    <location>
        <begin position="1"/>
        <end position="44"/>
    </location>
</feature>
<proteinExistence type="predicted"/>
<dbReference type="InterPro" id="IPR056971">
    <property type="entry name" value="Znf-C2HC_3"/>
</dbReference>
<feature type="domain" description="C2HC zinc finger plants" evidence="2">
    <location>
        <begin position="146"/>
        <end position="191"/>
    </location>
</feature>
<dbReference type="PANTHER" id="PTHR35513:SF1">
    <property type="entry name" value="OS02G0158600 PROTEIN"/>
    <property type="match status" value="1"/>
</dbReference>
<dbReference type="AlphaFoldDB" id="A0AAQ3JUC6"/>
<dbReference type="EMBL" id="CP136890">
    <property type="protein sequence ID" value="WOK95087.1"/>
    <property type="molecule type" value="Genomic_DNA"/>
</dbReference>